<gene>
    <name evidence="2" type="ORF">O1G21_39500</name>
</gene>
<dbReference type="EMBL" id="CP115450">
    <property type="protein sequence ID" value="WBP91369.1"/>
    <property type="molecule type" value="Genomic_DNA"/>
</dbReference>
<keyword evidence="1" id="KW-0732">Signal</keyword>
<sequence>MNRRTILLAAALACAAAVTGSTAASAVPAGTSNYQAFHDIGGSNTQYHSTTSYYSGLNAQTCVLATGYYSSAWDFGYEISLRATPSKALWVSPTYHGDHKRCSPWVTYRGNSYTRITTYEFSHLKDVKVWSYRN</sequence>
<protein>
    <submittedName>
        <fullName evidence="2">Uncharacterized protein</fullName>
    </submittedName>
</protein>
<feature type="chain" id="PRO_5046841044" evidence="1">
    <location>
        <begin position="27"/>
        <end position="134"/>
    </location>
</feature>
<dbReference type="InterPro" id="IPR006311">
    <property type="entry name" value="TAT_signal"/>
</dbReference>
<evidence type="ECO:0000256" key="1">
    <source>
        <dbReference type="SAM" id="SignalP"/>
    </source>
</evidence>
<organism evidence="2 3">
    <name type="scientific">Kitasatospora cathayae</name>
    <dbReference type="NCBI Taxonomy" id="3004092"/>
    <lineage>
        <taxon>Bacteria</taxon>
        <taxon>Bacillati</taxon>
        <taxon>Actinomycetota</taxon>
        <taxon>Actinomycetes</taxon>
        <taxon>Kitasatosporales</taxon>
        <taxon>Streptomycetaceae</taxon>
        <taxon>Kitasatospora</taxon>
    </lineage>
</organism>
<name>A0ABY7QG28_9ACTN</name>
<evidence type="ECO:0000313" key="2">
    <source>
        <dbReference type="EMBL" id="WBP91369.1"/>
    </source>
</evidence>
<feature type="signal peptide" evidence="1">
    <location>
        <begin position="1"/>
        <end position="26"/>
    </location>
</feature>
<accession>A0ABY7QG28</accession>
<dbReference type="RefSeq" id="WP_270150659.1">
    <property type="nucleotide sequence ID" value="NZ_CP115450.1"/>
</dbReference>
<keyword evidence="3" id="KW-1185">Reference proteome</keyword>
<dbReference type="Proteomes" id="UP001212821">
    <property type="component" value="Chromosome"/>
</dbReference>
<dbReference type="PROSITE" id="PS51318">
    <property type="entry name" value="TAT"/>
    <property type="match status" value="1"/>
</dbReference>
<evidence type="ECO:0000313" key="3">
    <source>
        <dbReference type="Proteomes" id="UP001212821"/>
    </source>
</evidence>
<proteinExistence type="predicted"/>
<reference evidence="3" key="1">
    <citation type="submission" date="2022-12" db="EMBL/GenBank/DDBJ databases">
        <authorList>
            <person name="Mo P."/>
        </authorList>
    </citation>
    <scope>NUCLEOTIDE SEQUENCE [LARGE SCALE GENOMIC DNA]</scope>
    <source>
        <strain evidence="3">HUAS 3-15</strain>
    </source>
</reference>